<dbReference type="PRINTS" id="PR00039">
    <property type="entry name" value="HTHLYSR"/>
</dbReference>
<dbReference type="SUPFAM" id="SSF53850">
    <property type="entry name" value="Periplasmic binding protein-like II"/>
    <property type="match status" value="1"/>
</dbReference>
<dbReference type="PANTHER" id="PTHR30346:SF17">
    <property type="entry name" value="LYSR FAMILY TRANSCRIPTIONAL REGULATOR"/>
    <property type="match status" value="1"/>
</dbReference>
<dbReference type="InterPro" id="IPR036390">
    <property type="entry name" value="WH_DNA-bd_sf"/>
</dbReference>
<keyword evidence="4" id="KW-0804">Transcription</keyword>
<dbReference type="Pfam" id="PF03466">
    <property type="entry name" value="LysR_substrate"/>
    <property type="match status" value="1"/>
</dbReference>
<feature type="domain" description="HTH lysR-type" evidence="5">
    <location>
        <begin position="2"/>
        <end position="59"/>
    </location>
</feature>
<dbReference type="Proteomes" id="UP000612349">
    <property type="component" value="Unassembled WGS sequence"/>
</dbReference>
<evidence type="ECO:0000256" key="2">
    <source>
        <dbReference type="ARBA" id="ARBA00023015"/>
    </source>
</evidence>
<keyword evidence="2" id="KW-0805">Transcription regulation</keyword>
<organism evidence="6 7">
    <name type="scientific">Croceicoccus mobilis</name>
    <dbReference type="NCBI Taxonomy" id="1703339"/>
    <lineage>
        <taxon>Bacteria</taxon>
        <taxon>Pseudomonadati</taxon>
        <taxon>Pseudomonadota</taxon>
        <taxon>Alphaproteobacteria</taxon>
        <taxon>Sphingomonadales</taxon>
        <taxon>Erythrobacteraceae</taxon>
        <taxon>Croceicoccus</taxon>
    </lineage>
</organism>
<dbReference type="GO" id="GO:0003677">
    <property type="term" value="F:DNA binding"/>
    <property type="evidence" value="ECO:0007669"/>
    <property type="project" value="UniProtKB-KW"/>
</dbReference>
<sequence length="295" mass="32364">MLDIRAIRAFQAVAEERSFTRAAHRLNVAQPALSRQMRELEAGLDLVLFDRGVRPVALTAAGRVLLEHGQRILAAMVQLHGALDRVRQGERRKFTIGFVGSTMFGLVPDLLRRFRAKAPDVDIDLIEMNTVSQIEALKSGRIDAGLGRLTLEDANVARRVIQHEALMLAVSQHHALAVGEEPVNLAELVGEKLILYPAEPRPSYADQVLSLFHDHALSPVNLLEARELQSALGLVSAEAGVSIIPASVAKLRRDDIVYRPIRQATAVSPIILSWRMNDSSDLLRSLLAVVPGEEG</sequence>
<protein>
    <submittedName>
        <fullName evidence="6">LysR family transcriptional regulator</fullName>
    </submittedName>
</protein>
<evidence type="ECO:0000259" key="5">
    <source>
        <dbReference type="PROSITE" id="PS50931"/>
    </source>
</evidence>
<dbReference type="GO" id="GO:0003700">
    <property type="term" value="F:DNA-binding transcription factor activity"/>
    <property type="evidence" value="ECO:0007669"/>
    <property type="project" value="InterPro"/>
</dbReference>
<keyword evidence="3" id="KW-0238">DNA-binding</keyword>
<dbReference type="InterPro" id="IPR000847">
    <property type="entry name" value="LysR_HTH_N"/>
</dbReference>
<keyword evidence="7" id="KW-1185">Reference proteome</keyword>
<dbReference type="RefSeq" id="WP_229665476.1">
    <property type="nucleotide sequence ID" value="NZ_BMIP01000005.1"/>
</dbReference>
<dbReference type="GO" id="GO:0032993">
    <property type="term" value="C:protein-DNA complex"/>
    <property type="evidence" value="ECO:0007669"/>
    <property type="project" value="TreeGrafter"/>
</dbReference>
<evidence type="ECO:0000313" key="6">
    <source>
        <dbReference type="EMBL" id="GGD74709.1"/>
    </source>
</evidence>
<dbReference type="AlphaFoldDB" id="A0A916Z3V2"/>
<dbReference type="Gene3D" id="3.40.190.10">
    <property type="entry name" value="Periplasmic binding protein-like II"/>
    <property type="match status" value="2"/>
</dbReference>
<dbReference type="Gene3D" id="1.10.10.10">
    <property type="entry name" value="Winged helix-like DNA-binding domain superfamily/Winged helix DNA-binding domain"/>
    <property type="match status" value="1"/>
</dbReference>
<reference evidence="6" key="2">
    <citation type="submission" date="2020-09" db="EMBL/GenBank/DDBJ databases">
        <authorList>
            <person name="Sun Q."/>
            <person name="Zhou Y."/>
        </authorList>
    </citation>
    <scope>NUCLEOTIDE SEQUENCE</scope>
    <source>
        <strain evidence="6">CGMCC 1.15360</strain>
    </source>
</reference>
<proteinExistence type="inferred from homology"/>
<evidence type="ECO:0000256" key="1">
    <source>
        <dbReference type="ARBA" id="ARBA00009437"/>
    </source>
</evidence>
<name>A0A916Z3V2_9SPHN</name>
<dbReference type="SUPFAM" id="SSF46785">
    <property type="entry name" value="Winged helix' DNA-binding domain"/>
    <property type="match status" value="1"/>
</dbReference>
<dbReference type="PANTHER" id="PTHR30346">
    <property type="entry name" value="TRANSCRIPTIONAL DUAL REGULATOR HCAR-RELATED"/>
    <property type="match status" value="1"/>
</dbReference>
<comment type="similarity">
    <text evidence="1">Belongs to the LysR transcriptional regulatory family.</text>
</comment>
<dbReference type="Pfam" id="PF00126">
    <property type="entry name" value="HTH_1"/>
    <property type="match status" value="1"/>
</dbReference>
<gene>
    <name evidence="6" type="ORF">GCM10010990_25460</name>
</gene>
<dbReference type="InterPro" id="IPR005119">
    <property type="entry name" value="LysR_subst-bd"/>
</dbReference>
<comment type="caution">
    <text evidence="6">The sequence shown here is derived from an EMBL/GenBank/DDBJ whole genome shotgun (WGS) entry which is preliminary data.</text>
</comment>
<reference evidence="6" key="1">
    <citation type="journal article" date="2014" name="Int. J. Syst. Evol. Microbiol.">
        <title>Complete genome sequence of Corynebacterium casei LMG S-19264T (=DSM 44701T), isolated from a smear-ripened cheese.</title>
        <authorList>
            <consortium name="US DOE Joint Genome Institute (JGI-PGF)"/>
            <person name="Walter F."/>
            <person name="Albersmeier A."/>
            <person name="Kalinowski J."/>
            <person name="Ruckert C."/>
        </authorList>
    </citation>
    <scope>NUCLEOTIDE SEQUENCE</scope>
    <source>
        <strain evidence="6">CGMCC 1.15360</strain>
    </source>
</reference>
<dbReference type="FunFam" id="1.10.10.10:FF:000001">
    <property type="entry name" value="LysR family transcriptional regulator"/>
    <property type="match status" value="1"/>
</dbReference>
<dbReference type="InterPro" id="IPR036388">
    <property type="entry name" value="WH-like_DNA-bd_sf"/>
</dbReference>
<dbReference type="PROSITE" id="PS50931">
    <property type="entry name" value="HTH_LYSR"/>
    <property type="match status" value="1"/>
</dbReference>
<evidence type="ECO:0000313" key="7">
    <source>
        <dbReference type="Proteomes" id="UP000612349"/>
    </source>
</evidence>
<dbReference type="EMBL" id="BMIP01000005">
    <property type="protein sequence ID" value="GGD74709.1"/>
    <property type="molecule type" value="Genomic_DNA"/>
</dbReference>
<evidence type="ECO:0000256" key="3">
    <source>
        <dbReference type="ARBA" id="ARBA00023125"/>
    </source>
</evidence>
<accession>A0A916Z3V2</accession>
<evidence type="ECO:0000256" key="4">
    <source>
        <dbReference type="ARBA" id="ARBA00023163"/>
    </source>
</evidence>